<protein>
    <submittedName>
        <fullName evidence="1">Uncharacterized protein</fullName>
    </submittedName>
</protein>
<reference evidence="1" key="1">
    <citation type="submission" date="2023-05" db="EMBL/GenBank/DDBJ databases">
        <authorList>
            <consortium name="ELIXIR-Norway"/>
        </authorList>
    </citation>
    <scope>NUCLEOTIDE SEQUENCE</scope>
</reference>
<proteinExistence type="predicted"/>
<name>A0AC59ZFF3_RANTA</name>
<dbReference type="EMBL" id="OX596112">
    <property type="protein sequence ID" value="CAN0386660.1"/>
    <property type="molecule type" value="Genomic_DNA"/>
</dbReference>
<dbReference type="Proteomes" id="UP001162501">
    <property type="component" value="Chromosome 28"/>
</dbReference>
<evidence type="ECO:0000313" key="2">
    <source>
        <dbReference type="Proteomes" id="UP001162501"/>
    </source>
</evidence>
<accession>A0AC59ZFF3</accession>
<evidence type="ECO:0000313" key="1">
    <source>
        <dbReference type="EMBL" id="CAN0386660.1"/>
    </source>
</evidence>
<sequence>MQVSALPHLWAAAEAGVGGWGVGAVRRVRDRIPSVCSLKPAPSEPPHRPVCCVIDRRRSGVIPAPPYQGRSAGLAGPSGIPAVRLRGRAAADTAQAAEGGAGPQGKGRGRAALAGLEAAGSVAAPPPWILPPSVQAKSPLAGWSQRPTRSRSHAPRRNAGPPPGRPVFRACPRSGTSLIPQRPRKRPLSRIRQFEYV</sequence>
<reference evidence="1" key="2">
    <citation type="submission" date="2025-03" db="EMBL/GenBank/DDBJ databases">
        <authorList>
            <consortium name="ELIXIR-Norway"/>
            <consortium name="Elixir Norway"/>
        </authorList>
    </citation>
    <scope>NUCLEOTIDE SEQUENCE</scope>
</reference>
<gene>
    <name evidence="1" type="ORF">MRATA1EN22A_LOCUS17216</name>
</gene>
<organism evidence="1 2">
    <name type="scientific">Rangifer tarandus platyrhynchus</name>
    <name type="common">Svalbard reindeer</name>
    <dbReference type="NCBI Taxonomy" id="3082113"/>
    <lineage>
        <taxon>Eukaryota</taxon>
        <taxon>Metazoa</taxon>
        <taxon>Chordata</taxon>
        <taxon>Craniata</taxon>
        <taxon>Vertebrata</taxon>
        <taxon>Euteleostomi</taxon>
        <taxon>Mammalia</taxon>
        <taxon>Eutheria</taxon>
        <taxon>Laurasiatheria</taxon>
        <taxon>Artiodactyla</taxon>
        <taxon>Ruminantia</taxon>
        <taxon>Pecora</taxon>
        <taxon>Cervidae</taxon>
        <taxon>Odocoileinae</taxon>
        <taxon>Rangifer</taxon>
    </lineage>
</organism>